<dbReference type="EMBL" id="CP015285">
    <property type="protein sequence ID" value="ANC93215.2"/>
    <property type="molecule type" value="Genomic_DNA"/>
</dbReference>
<dbReference type="InterPro" id="IPR009057">
    <property type="entry name" value="Homeodomain-like_sf"/>
</dbReference>
<dbReference type="GO" id="GO:0043565">
    <property type="term" value="F:sequence-specific DNA binding"/>
    <property type="evidence" value="ECO:0007669"/>
    <property type="project" value="InterPro"/>
</dbReference>
<dbReference type="KEGG" id="ahu:A6A40_12440"/>
<evidence type="ECO:0000256" key="1">
    <source>
        <dbReference type="ARBA" id="ARBA00023015"/>
    </source>
</evidence>
<dbReference type="GO" id="GO:0003700">
    <property type="term" value="F:DNA-binding transcription factor activity"/>
    <property type="evidence" value="ECO:0007669"/>
    <property type="project" value="InterPro"/>
</dbReference>
<evidence type="ECO:0000313" key="5">
    <source>
        <dbReference type="Proteomes" id="UP000077405"/>
    </source>
</evidence>
<proteinExistence type="predicted"/>
<sequence length="331" mass="36093">MQTMDILSMPNTDQKVPSRLILILAFPGVQIIDVAGPTQVFTTANEEGATPPYELRVVAFADGPVETASGVGLVATAIPAVETVDTVFVPGGPGVHEVRRDPGFIAALQALLRRAERICAVCTGAFLLAETGVLDKRKAVTHWRSCERFAREFPSIRVDPAPLFMNDGPIWTTAGVTAGIDLSLELVQRDHDPALAARIARRLVVYMKRPGGQKQYSEPLALQIADASPYRELTQRIVSNPVADWTVERMAEIAGQSLRTFHRRFQAATGATPAEAVEKVRCELARSLLHTTDLGFGQIAAQTGFHSEVGLRRAMIRQFGIGPNEMRKRFA</sequence>
<dbReference type="Proteomes" id="UP000077405">
    <property type="component" value="Chromosome"/>
</dbReference>
<dbReference type="PROSITE" id="PS01124">
    <property type="entry name" value="HTH_ARAC_FAMILY_2"/>
    <property type="match status" value="1"/>
</dbReference>
<dbReference type="PANTHER" id="PTHR43130:SF3">
    <property type="entry name" value="HTH-TYPE TRANSCRIPTIONAL REGULATOR RV1931C"/>
    <property type="match status" value="1"/>
</dbReference>
<name>A0A160JJ37_9PROT</name>
<evidence type="ECO:0000256" key="2">
    <source>
        <dbReference type="ARBA" id="ARBA00023163"/>
    </source>
</evidence>
<gene>
    <name evidence="4" type="ORF">A6A40_12440</name>
</gene>
<dbReference type="SUPFAM" id="SSF52317">
    <property type="entry name" value="Class I glutamine amidotransferase-like"/>
    <property type="match status" value="1"/>
</dbReference>
<dbReference type="InterPro" id="IPR052158">
    <property type="entry name" value="INH-QAR"/>
</dbReference>
<protein>
    <submittedName>
        <fullName evidence="4">GlxA family transcriptional regulator</fullName>
    </submittedName>
</protein>
<dbReference type="InterPro" id="IPR018060">
    <property type="entry name" value="HTH_AraC"/>
</dbReference>
<evidence type="ECO:0000259" key="3">
    <source>
        <dbReference type="PROSITE" id="PS01124"/>
    </source>
</evidence>
<dbReference type="Gene3D" id="3.40.50.880">
    <property type="match status" value="1"/>
</dbReference>
<organism evidence="4 5">
    <name type="scientific">Azospirillum humicireducens</name>
    <dbReference type="NCBI Taxonomy" id="1226968"/>
    <lineage>
        <taxon>Bacteria</taxon>
        <taxon>Pseudomonadati</taxon>
        <taxon>Pseudomonadota</taxon>
        <taxon>Alphaproteobacteria</taxon>
        <taxon>Rhodospirillales</taxon>
        <taxon>Azospirillaceae</taxon>
        <taxon>Azospirillum</taxon>
    </lineage>
</organism>
<dbReference type="InterPro" id="IPR029062">
    <property type="entry name" value="Class_I_gatase-like"/>
</dbReference>
<dbReference type="SUPFAM" id="SSF46689">
    <property type="entry name" value="Homeodomain-like"/>
    <property type="match status" value="2"/>
</dbReference>
<keyword evidence="2" id="KW-0804">Transcription</keyword>
<reference evidence="4 5" key="1">
    <citation type="journal article" date="2013" name="Int. J. Syst. Evol. Microbiol.">
        <title>Azospirillum humicireducens sp. nov., a nitrogen-fixing bacterium isolated from a microbial fuel cell.</title>
        <authorList>
            <person name="Zhou S."/>
            <person name="Han L."/>
            <person name="Wang Y."/>
            <person name="Yang G."/>
            <person name="Zhuang L."/>
            <person name="Hu P."/>
        </authorList>
    </citation>
    <scope>NUCLEOTIDE SEQUENCE [LARGE SCALE GENOMIC DNA]</scope>
    <source>
        <strain evidence="4 5">SgZ-5</strain>
    </source>
</reference>
<evidence type="ECO:0000313" key="4">
    <source>
        <dbReference type="EMBL" id="ANC93215.2"/>
    </source>
</evidence>
<dbReference type="Pfam" id="PF01965">
    <property type="entry name" value="DJ-1_PfpI"/>
    <property type="match status" value="1"/>
</dbReference>
<accession>A0A160JJ37</accession>
<keyword evidence="1" id="KW-0805">Transcription regulation</keyword>
<feature type="domain" description="HTH araC/xylS-type" evidence="3">
    <location>
        <begin position="231"/>
        <end position="329"/>
    </location>
</feature>
<keyword evidence="5" id="KW-1185">Reference proteome</keyword>
<dbReference type="STRING" id="1226968.A6A40_12440"/>
<dbReference type="CDD" id="cd03137">
    <property type="entry name" value="GATase1_AraC_1"/>
    <property type="match status" value="1"/>
</dbReference>
<dbReference type="Gene3D" id="1.10.10.60">
    <property type="entry name" value="Homeodomain-like"/>
    <property type="match status" value="1"/>
</dbReference>
<dbReference type="SMART" id="SM00342">
    <property type="entry name" value="HTH_ARAC"/>
    <property type="match status" value="1"/>
</dbReference>
<dbReference type="PANTHER" id="PTHR43130">
    <property type="entry name" value="ARAC-FAMILY TRANSCRIPTIONAL REGULATOR"/>
    <property type="match status" value="1"/>
</dbReference>
<dbReference type="Pfam" id="PF12833">
    <property type="entry name" value="HTH_18"/>
    <property type="match status" value="1"/>
</dbReference>
<dbReference type="AlphaFoldDB" id="A0A160JJ37"/>
<dbReference type="InterPro" id="IPR002818">
    <property type="entry name" value="DJ-1/PfpI"/>
</dbReference>